<gene>
    <name evidence="8" type="ORF">FJZ00_03900</name>
</gene>
<dbReference type="SUPFAM" id="SSF141523">
    <property type="entry name" value="L,D-transpeptidase catalytic domain-like"/>
    <property type="match status" value="1"/>
</dbReference>
<dbReference type="InterPro" id="IPR005490">
    <property type="entry name" value="LD_TPept_cat_dom"/>
</dbReference>
<dbReference type="Gene3D" id="2.40.440.10">
    <property type="entry name" value="L,D-transpeptidase catalytic domain-like"/>
    <property type="match status" value="1"/>
</dbReference>
<dbReference type="PANTHER" id="PTHR36699:SF1">
    <property type="entry name" value="L,D-TRANSPEPTIDASE YAFK-RELATED"/>
    <property type="match status" value="1"/>
</dbReference>
<comment type="caution">
    <text evidence="8">The sequence shown here is derived from an EMBL/GenBank/DDBJ whole genome shotgun (WGS) entry which is preliminary data.</text>
</comment>
<dbReference type="CDD" id="cd16913">
    <property type="entry name" value="YkuD_like"/>
    <property type="match status" value="1"/>
</dbReference>
<evidence type="ECO:0000256" key="2">
    <source>
        <dbReference type="ARBA" id="ARBA00022679"/>
    </source>
</evidence>
<dbReference type="InterPro" id="IPR038063">
    <property type="entry name" value="Transpep_catalytic_dom"/>
</dbReference>
<dbReference type="AlphaFoldDB" id="A0A937X4M3"/>
<feature type="active site" description="Nucleophile" evidence="6">
    <location>
        <position position="126"/>
    </location>
</feature>
<keyword evidence="3 6" id="KW-0133">Cell shape</keyword>
<dbReference type="GO" id="GO:0009252">
    <property type="term" value="P:peptidoglycan biosynthetic process"/>
    <property type="evidence" value="ECO:0007669"/>
    <property type="project" value="UniProtKB-KW"/>
</dbReference>
<evidence type="ECO:0000256" key="3">
    <source>
        <dbReference type="ARBA" id="ARBA00022960"/>
    </source>
</evidence>
<proteinExistence type="predicted"/>
<evidence type="ECO:0000256" key="4">
    <source>
        <dbReference type="ARBA" id="ARBA00022984"/>
    </source>
</evidence>
<keyword evidence="5 6" id="KW-0961">Cell wall biogenesis/degradation</keyword>
<dbReference type="Proteomes" id="UP000703893">
    <property type="component" value="Unassembled WGS sequence"/>
</dbReference>
<dbReference type="EMBL" id="VGJX01000168">
    <property type="protein sequence ID" value="MBM3274270.1"/>
    <property type="molecule type" value="Genomic_DNA"/>
</dbReference>
<evidence type="ECO:0000259" key="7">
    <source>
        <dbReference type="PROSITE" id="PS52029"/>
    </source>
</evidence>
<dbReference type="GO" id="GO:0071555">
    <property type="term" value="P:cell wall organization"/>
    <property type="evidence" value="ECO:0007669"/>
    <property type="project" value="UniProtKB-UniRule"/>
</dbReference>
<sequence length="151" mass="16471">MPLADPPSPNLPVQAHLVAVEKGKHLLTLYRGNSAIATYSVALGQSGAKAKEGDGKTPEGRYTIDWRNARSRFHRSLHISYPSAADRARASAIGNNPGGDIMIHGLPGHMAWLGPLHRTRDWTLGCIAVTNQEIEQIWRLVPDGTPIEIRP</sequence>
<dbReference type="GO" id="GO:0016740">
    <property type="term" value="F:transferase activity"/>
    <property type="evidence" value="ECO:0007669"/>
    <property type="project" value="UniProtKB-KW"/>
</dbReference>
<dbReference type="Pfam" id="PF03734">
    <property type="entry name" value="YkuD"/>
    <property type="match status" value="1"/>
</dbReference>
<evidence type="ECO:0000313" key="9">
    <source>
        <dbReference type="Proteomes" id="UP000703893"/>
    </source>
</evidence>
<evidence type="ECO:0000256" key="5">
    <source>
        <dbReference type="ARBA" id="ARBA00023316"/>
    </source>
</evidence>
<dbReference type="PROSITE" id="PS52029">
    <property type="entry name" value="LD_TPASE"/>
    <property type="match status" value="1"/>
</dbReference>
<evidence type="ECO:0000256" key="1">
    <source>
        <dbReference type="ARBA" id="ARBA00004752"/>
    </source>
</evidence>
<evidence type="ECO:0000313" key="8">
    <source>
        <dbReference type="EMBL" id="MBM3274270.1"/>
    </source>
</evidence>
<keyword evidence="4 6" id="KW-0573">Peptidoglycan synthesis</keyword>
<organism evidence="8 9">
    <name type="scientific">Candidatus Tanganyikabacteria bacterium</name>
    <dbReference type="NCBI Taxonomy" id="2961651"/>
    <lineage>
        <taxon>Bacteria</taxon>
        <taxon>Bacillati</taxon>
        <taxon>Candidatus Sericytochromatia</taxon>
        <taxon>Candidatus Tanganyikabacteria</taxon>
    </lineage>
</organism>
<accession>A0A937X4M3</accession>
<name>A0A937X4M3_9BACT</name>
<feature type="active site" description="Proton donor/acceptor" evidence="6">
    <location>
        <position position="104"/>
    </location>
</feature>
<comment type="pathway">
    <text evidence="1 6">Cell wall biogenesis; peptidoglycan biosynthesis.</text>
</comment>
<dbReference type="GO" id="GO:0008360">
    <property type="term" value="P:regulation of cell shape"/>
    <property type="evidence" value="ECO:0007669"/>
    <property type="project" value="UniProtKB-UniRule"/>
</dbReference>
<protein>
    <submittedName>
        <fullName evidence="8">L,D-transpeptidase family protein</fullName>
    </submittedName>
</protein>
<feature type="domain" description="L,D-TPase catalytic" evidence="7">
    <location>
        <begin position="16"/>
        <end position="150"/>
    </location>
</feature>
<reference evidence="8 9" key="1">
    <citation type="submission" date="2019-03" db="EMBL/GenBank/DDBJ databases">
        <title>Lake Tanganyika Metagenome-Assembled Genomes (MAGs).</title>
        <authorList>
            <person name="Tran P."/>
        </authorList>
    </citation>
    <scope>NUCLEOTIDE SEQUENCE [LARGE SCALE GENOMIC DNA]</scope>
    <source>
        <strain evidence="8">K_DeepCast_65m_m2_236</strain>
    </source>
</reference>
<dbReference type="PANTHER" id="PTHR36699">
    <property type="entry name" value="LD-TRANSPEPTIDASE"/>
    <property type="match status" value="1"/>
</dbReference>
<keyword evidence="2" id="KW-0808">Transferase</keyword>
<evidence type="ECO:0000256" key="6">
    <source>
        <dbReference type="PROSITE-ProRule" id="PRU01373"/>
    </source>
</evidence>